<dbReference type="KEGG" id="dwd:DSCW_31980"/>
<gene>
    <name evidence="1" type="ORF">DSCW_31980</name>
</gene>
<evidence type="ECO:0000313" key="2">
    <source>
        <dbReference type="Proteomes" id="UP000427769"/>
    </source>
</evidence>
<dbReference type="AlphaFoldDB" id="A0A5K7Z7U4"/>
<name>A0A5K7Z7U4_9BACT</name>
<sequence length="200" mass="22289">MDRSTTDSVRNMTSFSFTGSAKSRAEKTSQTARLNGGYEEVVSIEGRIHDIDWNITRVEEKLGQAIVARRNCKLALKEEVKGSSEHNGITAESARLDKEIDVLNGKLKKLKDRRSVRSKELEKSLKLYQVSIDRDMGNAGRSNMVEKIRSAVADATDYGNTVYAELDGLEKKYGSKLVKSAREKIDSAFKVVTAVEKALR</sequence>
<reference evidence="1 2" key="1">
    <citation type="submission" date="2019-11" db="EMBL/GenBank/DDBJ databases">
        <title>Comparative genomics of hydrocarbon-degrading Desulfosarcina strains.</title>
        <authorList>
            <person name="Watanabe M."/>
            <person name="Kojima H."/>
            <person name="Fukui M."/>
        </authorList>
    </citation>
    <scope>NUCLEOTIDE SEQUENCE [LARGE SCALE GENOMIC DNA]</scope>
    <source>
        <strain evidence="1 2">PP31</strain>
    </source>
</reference>
<organism evidence="1 2">
    <name type="scientific">Desulfosarcina widdelii</name>
    <dbReference type="NCBI Taxonomy" id="947919"/>
    <lineage>
        <taxon>Bacteria</taxon>
        <taxon>Pseudomonadati</taxon>
        <taxon>Thermodesulfobacteriota</taxon>
        <taxon>Desulfobacteria</taxon>
        <taxon>Desulfobacterales</taxon>
        <taxon>Desulfosarcinaceae</taxon>
        <taxon>Desulfosarcina</taxon>
    </lineage>
</organism>
<protein>
    <submittedName>
        <fullName evidence="1">Uncharacterized protein</fullName>
    </submittedName>
</protein>
<dbReference type="RefSeq" id="WP_155304671.1">
    <property type="nucleotide sequence ID" value="NZ_AP021875.1"/>
</dbReference>
<dbReference type="Proteomes" id="UP000427769">
    <property type="component" value="Chromosome"/>
</dbReference>
<keyword evidence="2" id="KW-1185">Reference proteome</keyword>
<proteinExistence type="predicted"/>
<dbReference type="EMBL" id="AP021875">
    <property type="protein sequence ID" value="BBO75781.1"/>
    <property type="molecule type" value="Genomic_DNA"/>
</dbReference>
<evidence type="ECO:0000313" key="1">
    <source>
        <dbReference type="EMBL" id="BBO75781.1"/>
    </source>
</evidence>
<accession>A0A5K7Z7U4</accession>